<reference evidence="14 15" key="1">
    <citation type="journal article" date="2019" name="Int. J. Syst. Evol. Microbiol.">
        <title>The Global Catalogue of Microorganisms (GCM) 10K type strain sequencing project: providing services to taxonomists for standard genome sequencing and annotation.</title>
        <authorList>
            <consortium name="The Broad Institute Genomics Platform"/>
            <consortium name="The Broad Institute Genome Sequencing Center for Infectious Disease"/>
            <person name="Wu L."/>
            <person name="Ma J."/>
        </authorList>
    </citation>
    <scope>NUCLEOTIDE SEQUENCE [LARGE SCALE GENOMIC DNA]</scope>
    <source>
        <strain evidence="14 15">JCM 14924</strain>
    </source>
</reference>
<dbReference type="PANTHER" id="PTHR24421">
    <property type="entry name" value="NITRATE/NITRITE SENSOR PROTEIN NARX-RELATED"/>
    <property type="match status" value="1"/>
</dbReference>
<dbReference type="EC" id="2.7.13.3" evidence="2"/>
<evidence type="ECO:0000256" key="1">
    <source>
        <dbReference type="ARBA" id="ARBA00000085"/>
    </source>
</evidence>
<evidence type="ECO:0000313" key="15">
    <source>
        <dbReference type="Proteomes" id="UP001501391"/>
    </source>
</evidence>
<keyword evidence="11" id="KW-0472">Membrane</keyword>
<dbReference type="SUPFAM" id="SSF55874">
    <property type="entry name" value="ATPase domain of HSP90 chaperone/DNA topoisomerase II/histidine kinase"/>
    <property type="match status" value="1"/>
</dbReference>
<keyword evidence="15" id="KW-1185">Reference proteome</keyword>
<dbReference type="InterPro" id="IPR011712">
    <property type="entry name" value="Sig_transdc_His_kin_sub3_dim/P"/>
</dbReference>
<evidence type="ECO:0000313" key="14">
    <source>
        <dbReference type="EMBL" id="GAA2200381.1"/>
    </source>
</evidence>
<dbReference type="EMBL" id="BAAAOQ010000017">
    <property type="protein sequence ID" value="GAA2200381.1"/>
    <property type="molecule type" value="Genomic_DNA"/>
</dbReference>
<feature type="compositionally biased region" description="Basic and acidic residues" evidence="10">
    <location>
        <begin position="1"/>
        <end position="11"/>
    </location>
</feature>
<sequence>MPERRIDDGGRPETPAQERTPVEDRAQVPERTAVEDWMPAEGHERRGVAVWDVLRDRPLHYLLSPWPLRCLAYVLSGAVLGYAVLLALTVLVLVGVTLSVFGVGLLILVATAALGVPVAIVERRRIRLVEPESMADPHSLLSGVGFKGWFRARLEERATWRELGYAVTLGVLGTASGAGVALLLGFSVFLAAAPLLVWAAAPDTVTLLPGDPVGSPAEALPASAAGLVGLVLAGYAAGWLAGAQAKVARLLLSPRDEGLSTRVIELTRSRARLIDAFEAERRRIERDLHDGAQQQLVALSMTLGLAEMQVREENARARELLARARGEARLALEQLRRLVRDIHPQVLTDHGLAAAVTEVALRNPIPVTVDIDLPHRLPAPVETTAYFTVTEALANAGKHSGASHITITGRVRDDRLHLAVTDDGRGGADPDSGAGLRGLADRVAILRGRLTVVSPLGGPTELRVEVPCSG</sequence>
<evidence type="ECO:0000256" key="9">
    <source>
        <dbReference type="SAM" id="Coils"/>
    </source>
</evidence>
<feature type="domain" description="Signal transduction histidine kinase subgroup 3 dimerisation and phosphoacceptor" evidence="12">
    <location>
        <begin position="280"/>
        <end position="347"/>
    </location>
</feature>
<dbReference type="Gene3D" id="1.20.5.1930">
    <property type="match status" value="1"/>
</dbReference>
<evidence type="ECO:0000256" key="4">
    <source>
        <dbReference type="ARBA" id="ARBA00022679"/>
    </source>
</evidence>
<keyword evidence="11" id="KW-1133">Transmembrane helix</keyword>
<dbReference type="CDD" id="cd16917">
    <property type="entry name" value="HATPase_UhpB-NarQ-NarX-like"/>
    <property type="match status" value="1"/>
</dbReference>
<dbReference type="Pfam" id="PF13796">
    <property type="entry name" value="Sensor"/>
    <property type="match status" value="1"/>
</dbReference>
<evidence type="ECO:0000256" key="11">
    <source>
        <dbReference type="SAM" id="Phobius"/>
    </source>
</evidence>
<keyword evidence="4" id="KW-0808">Transferase</keyword>
<keyword evidence="7" id="KW-0067">ATP-binding</keyword>
<feature type="transmembrane region" description="Helical" evidence="11">
    <location>
        <begin position="100"/>
        <end position="121"/>
    </location>
</feature>
<evidence type="ECO:0000256" key="2">
    <source>
        <dbReference type="ARBA" id="ARBA00012438"/>
    </source>
</evidence>
<evidence type="ECO:0000259" key="13">
    <source>
        <dbReference type="Pfam" id="PF13796"/>
    </source>
</evidence>
<proteinExistence type="predicted"/>
<dbReference type="InterPro" id="IPR036890">
    <property type="entry name" value="HATPase_C_sf"/>
</dbReference>
<feature type="transmembrane region" description="Helical" evidence="11">
    <location>
        <begin position="70"/>
        <end position="94"/>
    </location>
</feature>
<keyword evidence="9" id="KW-0175">Coiled coil</keyword>
<evidence type="ECO:0000256" key="3">
    <source>
        <dbReference type="ARBA" id="ARBA00022553"/>
    </source>
</evidence>
<name>A0ABN3BUC8_9ACTN</name>
<feature type="coiled-coil region" evidence="9">
    <location>
        <begin position="307"/>
        <end position="341"/>
    </location>
</feature>
<protein>
    <recommendedName>
        <fullName evidence="2">histidine kinase</fullName>
        <ecNumber evidence="2">2.7.13.3</ecNumber>
    </recommendedName>
</protein>
<accession>A0ABN3BUC8</accession>
<evidence type="ECO:0000256" key="8">
    <source>
        <dbReference type="ARBA" id="ARBA00023012"/>
    </source>
</evidence>
<dbReference type="GO" id="GO:0016301">
    <property type="term" value="F:kinase activity"/>
    <property type="evidence" value="ECO:0007669"/>
    <property type="project" value="UniProtKB-KW"/>
</dbReference>
<keyword evidence="3" id="KW-0597">Phosphoprotein</keyword>
<dbReference type="InterPro" id="IPR050482">
    <property type="entry name" value="Sensor_HK_TwoCompSys"/>
</dbReference>
<dbReference type="InterPro" id="IPR025828">
    <property type="entry name" value="Put_sensor_dom"/>
</dbReference>
<feature type="transmembrane region" description="Helical" evidence="11">
    <location>
        <begin position="219"/>
        <end position="241"/>
    </location>
</feature>
<dbReference type="Gene3D" id="3.30.565.10">
    <property type="entry name" value="Histidine kinase-like ATPase, C-terminal domain"/>
    <property type="match status" value="1"/>
</dbReference>
<feature type="transmembrane region" description="Helical" evidence="11">
    <location>
        <begin position="166"/>
        <end position="199"/>
    </location>
</feature>
<evidence type="ECO:0000259" key="12">
    <source>
        <dbReference type="Pfam" id="PF07730"/>
    </source>
</evidence>
<dbReference type="Proteomes" id="UP001501391">
    <property type="component" value="Unassembled WGS sequence"/>
</dbReference>
<dbReference type="Pfam" id="PF07730">
    <property type="entry name" value="HisKA_3"/>
    <property type="match status" value="1"/>
</dbReference>
<evidence type="ECO:0000256" key="7">
    <source>
        <dbReference type="ARBA" id="ARBA00022840"/>
    </source>
</evidence>
<comment type="caution">
    <text evidence="14">The sequence shown here is derived from an EMBL/GenBank/DDBJ whole genome shotgun (WGS) entry which is preliminary data.</text>
</comment>
<feature type="domain" description="Putative sensor" evidence="13">
    <location>
        <begin position="73"/>
        <end position="252"/>
    </location>
</feature>
<evidence type="ECO:0000256" key="6">
    <source>
        <dbReference type="ARBA" id="ARBA00022777"/>
    </source>
</evidence>
<keyword evidence="5" id="KW-0547">Nucleotide-binding</keyword>
<keyword evidence="8" id="KW-0902">Two-component regulatory system</keyword>
<evidence type="ECO:0000256" key="5">
    <source>
        <dbReference type="ARBA" id="ARBA00022741"/>
    </source>
</evidence>
<gene>
    <name evidence="14" type="ORF">GCM10009787_51050</name>
</gene>
<comment type="catalytic activity">
    <reaction evidence="1">
        <text>ATP + protein L-histidine = ADP + protein N-phospho-L-histidine.</text>
        <dbReference type="EC" id="2.7.13.3"/>
    </reaction>
</comment>
<keyword evidence="6 14" id="KW-0418">Kinase</keyword>
<dbReference type="PANTHER" id="PTHR24421:SF10">
    <property type="entry name" value="NITRATE_NITRITE SENSOR PROTEIN NARQ"/>
    <property type="match status" value="1"/>
</dbReference>
<keyword evidence="11" id="KW-0812">Transmembrane</keyword>
<evidence type="ECO:0000256" key="10">
    <source>
        <dbReference type="SAM" id="MobiDB-lite"/>
    </source>
</evidence>
<organism evidence="14 15">
    <name type="scientific">Streptomyces bangladeshensis</name>
    <dbReference type="NCBI Taxonomy" id="295352"/>
    <lineage>
        <taxon>Bacteria</taxon>
        <taxon>Bacillati</taxon>
        <taxon>Actinomycetota</taxon>
        <taxon>Actinomycetes</taxon>
        <taxon>Kitasatosporales</taxon>
        <taxon>Streptomycetaceae</taxon>
        <taxon>Streptomyces</taxon>
    </lineage>
</organism>
<feature type="region of interest" description="Disordered" evidence="10">
    <location>
        <begin position="1"/>
        <end position="27"/>
    </location>
</feature>